<organism evidence="6 7">
    <name type="scientific">Methanospirillum hungatei</name>
    <dbReference type="NCBI Taxonomy" id="2203"/>
    <lineage>
        <taxon>Archaea</taxon>
        <taxon>Methanobacteriati</taxon>
        <taxon>Methanobacteriota</taxon>
        <taxon>Stenosarchaea group</taxon>
        <taxon>Methanomicrobia</taxon>
        <taxon>Methanomicrobiales</taxon>
        <taxon>Methanospirillaceae</taxon>
        <taxon>Methanospirillum</taxon>
    </lineage>
</organism>
<dbReference type="Pfam" id="PF01934">
    <property type="entry name" value="HepT-like"/>
    <property type="match status" value="1"/>
</dbReference>
<keyword evidence="2" id="KW-1277">Toxin-antitoxin system</keyword>
<dbReference type="Proteomes" id="UP000694228">
    <property type="component" value="Chromosome"/>
</dbReference>
<sequence length="114" mass="13312">MRDPHLYLQEILDACIRIDRFIGSLSLEDFADDDKTLSAVRDQIMIIGEAAKQIPYAMKERHQEIPWDEIAGMRNVLIHAYFRADVRLIYKTATHDITELKPIVQSMLDELNRK</sequence>
<accession>A0A8F5VMT2</accession>
<dbReference type="OrthoDB" id="318716at2157"/>
<protein>
    <submittedName>
        <fullName evidence="6">DUF86 domain-containing protein</fullName>
    </submittedName>
</protein>
<evidence type="ECO:0000256" key="5">
    <source>
        <dbReference type="ARBA" id="ARBA00022801"/>
    </source>
</evidence>
<dbReference type="PANTHER" id="PTHR34139">
    <property type="entry name" value="UPF0331 PROTEIN MJ0127"/>
    <property type="match status" value="1"/>
</dbReference>
<evidence type="ECO:0000256" key="1">
    <source>
        <dbReference type="ARBA" id="ARBA00022553"/>
    </source>
</evidence>
<keyword evidence="1" id="KW-0597">Phosphoprotein</keyword>
<evidence type="ECO:0000256" key="2">
    <source>
        <dbReference type="ARBA" id="ARBA00022649"/>
    </source>
</evidence>
<dbReference type="GO" id="GO:0000166">
    <property type="term" value="F:nucleotide binding"/>
    <property type="evidence" value="ECO:0007669"/>
    <property type="project" value="UniProtKB-KW"/>
</dbReference>
<proteinExistence type="predicted"/>
<gene>
    <name evidence="6" type="ORF">KSK55_00285</name>
</gene>
<dbReference type="GO" id="GO:0004540">
    <property type="term" value="F:RNA nuclease activity"/>
    <property type="evidence" value="ECO:0007669"/>
    <property type="project" value="InterPro"/>
</dbReference>
<reference evidence="6 7" key="1">
    <citation type="submission" date="2021-06" db="EMBL/GenBank/DDBJ databases">
        <title>Complete genome sequence of the secondary alcohol utilizing methanogen Methanospirillum hungatei strain GP1.</title>
        <authorList>
            <person name="Day L.A."/>
            <person name="Costa K.C."/>
        </authorList>
    </citation>
    <scope>NUCLEOTIDE SEQUENCE [LARGE SCALE GENOMIC DNA]</scope>
    <source>
        <strain evidence="6 7">GP1</strain>
    </source>
</reference>
<dbReference type="InterPro" id="IPR051813">
    <property type="entry name" value="HepT_RNase_toxin"/>
</dbReference>
<dbReference type="AlphaFoldDB" id="A0A8F5VMT2"/>
<evidence type="ECO:0000313" key="6">
    <source>
        <dbReference type="EMBL" id="QXO94896.1"/>
    </source>
</evidence>
<dbReference type="GO" id="GO:0110001">
    <property type="term" value="C:toxin-antitoxin complex"/>
    <property type="evidence" value="ECO:0007669"/>
    <property type="project" value="InterPro"/>
</dbReference>
<dbReference type="PANTHER" id="PTHR34139:SF1">
    <property type="entry name" value="RNASE MJ1380-RELATED"/>
    <property type="match status" value="1"/>
</dbReference>
<dbReference type="InterPro" id="IPR008201">
    <property type="entry name" value="HepT-like"/>
</dbReference>
<keyword evidence="3" id="KW-0540">Nuclease</keyword>
<dbReference type="EMBL" id="CP077107">
    <property type="protein sequence ID" value="QXO94896.1"/>
    <property type="molecule type" value="Genomic_DNA"/>
</dbReference>
<evidence type="ECO:0000256" key="4">
    <source>
        <dbReference type="ARBA" id="ARBA00022741"/>
    </source>
</evidence>
<evidence type="ECO:0000313" key="7">
    <source>
        <dbReference type="Proteomes" id="UP000694228"/>
    </source>
</evidence>
<keyword evidence="4" id="KW-0547">Nucleotide-binding</keyword>
<keyword evidence="5" id="KW-0378">Hydrolase</keyword>
<dbReference type="GO" id="GO:0016787">
    <property type="term" value="F:hydrolase activity"/>
    <property type="evidence" value="ECO:0007669"/>
    <property type="project" value="UniProtKB-KW"/>
</dbReference>
<name>A0A8F5VMT2_METHU</name>
<evidence type="ECO:0000256" key="3">
    <source>
        <dbReference type="ARBA" id="ARBA00022722"/>
    </source>
</evidence>